<dbReference type="SUPFAM" id="SSF51126">
    <property type="entry name" value="Pectin lyase-like"/>
    <property type="match status" value="1"/>
</dbReference>
<evidence type="ECO:0000313" key="3">
    <source>
        <dbReference type="Proteomes" id="UP000435036"/>
    </source>
</evidence>
<dbReference type="PANTHER" id="PTHR41339">
    <property type="entry name" value="LIPL48"/>
    <property type="match status" value="1"/>
</dbReference>
<feature type="chain" id="PRO_5027044576" description="T9SS C-terminal target domain-containing protein" evidence="1">
    <location>
        <begin position="21"/>
        <end position="389"/>
    </location>
</feature>
<sequence>MKTKLFSILAAGVFALSACSTDDPTVGPIQKGEKELIGKISKDMVLDANVEYTMTGTVIVEKGATLKIPAGTTIKAKDGGTSVYLLVEQGAKIDAQGTADKPIVFTSSAAAPKEGDWGGIIINGYAPISSDEKTLTWGTEINTSVLYGGDKPSDNSGILNFVKIAYTGARIDGSKEHNGLTLNAVGNGTKISNIYLTYGADDAIEFFGGTVNVDNILVVNCSDDMFDFTQGYTGKITNAYGIREKGYSDATDDPRGIEADGNMDGKNPSFKLQSHFTIDGLTIINNAAAVGSRSMMTEVVKIRRKAKGTITNAYFKFGEGTSLPNSLIDLSGSKPEDTGDAATTIAYTVDAANGLDKAPVKLNGAEGIKAQAGLKGANTAAFSWTAYKF</sequence>
<dbReference type="AlphaFoldDB" id="A0A6N8L0I1"/>
<evidence type="ECO:0008006" key="4">
    <source>
        <dbReference type="Google" id="ProtNLM"/>
    </source>
</evidence>
<comment type="caution">
    <text evidence="2">The sequence shown here is derived from an EMBL/GenBank/DDBJ whole genome shotgun (WGS) entry which is preliminary data.</text>
</comment>
<accession>A0A6N8L0I1</accession>
<keyword evidence="1" id="KW-0732">Signal</keyword>
<name>A0A6N8L0I1_9SPHI</name>
<gene>
    <name evidence="2" type="ORF">GQF63_12550</name>
</gene>
<dbReference type="RefSeq" id="WP_160369580.1">
    <property type="nucleotide sequence ID" value="NZ_WSQA01000009.1"/>
</dbReference>
<organism evidence="2 3">
    <name type="scientific">Sphingobacterium humi</name>
    <dbReference type="NCBI Taxonomy" id="1796905"/>
    <lineage>
        <taxon>Bacteria</taxon>
        <taxon>Pseudomonadati</taxon>
        <taxon>Bacteroidota</taxon>
        <taxon>Sphingobacteriia</taxon>
        <taxon>Sphingobacteriales</taxon>
        <taxon>Sphingobacteriaceae</taxon>
        <taxon>Sphingobacterium</taxon>
    </lineage>
</organism>
<proteinExistence type="predicted"/>
<evidence type="ECO:0000313" key="2">
    <source>
        <dbReference type="EMBL" id="MVZ62856.1"/>
    </source>
</evidence>
<reference evidence="2 3" key="1">
    <citation type="submission" date="2019-12" db="EMBL/GenBank/DDBJ databases">
        <authorList>
            <person name="Dong K."/>
        </authorList>
    </citation>
    <scope>NUCLEOTIDE SEQUENCE [LARGE SCALE GENOMIC DNA]</scope>
    <source>
        <strain evidence="2 3">JCM 31225</strain>
    </source>
</reference>
<evidence type="ECO:0000256" key="1">
    <source>
        <dbReference type="SAM" id="SignalP"/>
    </source>
</evidence>
<keyword evidence="3" id="KW-1185">Reference proteome</keyword>
<feature type="signal peptide" evidence="1">
    <location>
        <begin position="1"/>
        <end position="20"/>
    </location>
</feature>
<dbReference type="Proteomes" id="UP000435036">
    <property type="component" value="Unassembled WGS sequence"/>
</dbReference>
<dbReference type="EMBL" id="WSQA01000009">
    <property type="protein sequence ID" value="MVZ62856.1"/>
    <property type="molecule type" value="Genomic_DNA"/>
</dbReference>
<protein>
    <recommendedName>
        <fullName evidence="4">T9SS C-terminal target domain-containing protein</fullName>
    </recommendedName>
</protein>
<dbReference type="OrthoDB" id="1521716at2"/>
<dbReference type="InterPro" id="IPR011050">
    <property type="entry name" value="Pectin_lyase_fold/virulence"/>
</dbReference>
<dbReference type="PROSITE" id="PS51257">
    <property type="entry name" value="PROKAR_LIPOPROTEIN"/>
    <property type="match status" value="1"/>
</dbReference>
<dbReference type="PANTHER" id="PTHR41339:SF1">
    <property type="entry name" value="SECRETED PROTEIN"/>
    <property type="match status" value="1"/>
</dbReference>